<protein>
    <recommendedName>
        <fullName evidence="1">HNH nuclease domain-containing protein</fullName>
    </recommendedName>
</protein>
<sequence>MGTKHVTQDQQAQILDLHQRPTAPRAIAEQVGVSLQQVRYVLKKAGVPLHNSTNGACYRNAERVRELAAQGESLSEIARRIGTKHQLVAKFLKEHNIPHTPFRQVGANNPSWRGGRMTDKNGYVLLHMPEHPQANRHGYVREHRYVMEQTLGRALKRTEVVHHRNGQRDDNRPENLELFASNSQHLAETLKGQTPNWSAAGRGRQRAAFDRGLGALNTASQKARTEGDPQ</sequence>
<evidence type="ECO:0000313" key="3">
    <source>
        <dbReference type="Proteomes" id="UP001401887"/>
    </source>
</evidence>
<dbReference type="RefSeq" id="WP_345467897.1">
    <property type="nucleotide sequence ID" value="NZ_BAABRP010000024.1"/>
</dbReference>
<dbReference type="InterPro" id="IPR003615">
    <property type="entry name" value="HNH_nuc"/>
</dbReference>
<dbReference type="Pfam" id="PF13392">
    <property type="entry name" value="HNH_3"/>
    <property type="match status" value="1"/>
</dbReference>
<evidence type="ECO:0000259" key="1">
    <source>
        <dbReference type="Pfam" id="PF13392"/>
    </source>
</evidence>
<dbReference type="SUPFAM" id="SSF54060">
    <property type="entry name" value="His-Me finger endonucleases"/>
    <property type="match status" value="1"/>
</dbReference>
<name>A0ABP9WCC6_9DEIO</name>
<gene>
    <name evidence="2" type="ORF">Dcar01_03542</name>
</gene>
<dbReference type="Gene3D" id="3.90.75.20">
    <property type="match status" value="1"/>
</dbReference>
<feature type="domain" description="HNH nuclease" evidence="1">
    <location>
        <begin position="143"/>
        <end position="180"/>
    </location>
</feature>
<dbReference type="InterPro" id="IPR044925">
    <property type="entry name" value="His-Me_finger_sf"/>
</dbReference>
<evidence type="ECO:0000313" key="2">
    <source>
        <dbReference type="EMBL" id="GAA5514781.1"/>
    </source>
</evidence>
<dbReference type="EMBL" id="BAABRP010000024">
    <property type="protein sequence ID" value="GAA5514781.1"/>
    <property type="molecule type" value="Genomic_DNA"/>
</dbReference>
<organism evidence="2 3">
    <name type="scientific">Deinococcus carri</name>
    <dbReference type="NCBI Taxonomy" id="1211323"/>
    <lineage>
        <taxon>Bacteria</taxon>
        <taxon>Thermotogati</taxon>
        <taxon>Deinococcota</taxon>
        <taxon>Deinococci</taxon>
        <taxon>Deinococcales</taxon>
        <taxon>Deinococcaceae</taxon>
        <taxon>Deinococcus</taxon>
    </lineage>
</organism>
<dbReference type="Proteomes" id="UP001401887">
    <property type="component" value="Unassembled WGS sequence"/>
</dbReference>
<reference evidence="2 3" key="1">
    <citation type="submission" date="2024-02" db="EMBL/GenBank/DDBJ databases">
        <title>Deinococcus carri NBRC 110142.</title>
        <authorList>
            <person name="Ichikawa N."/>
            <person name="Katano-Makiyama Y."/>
            <person name="Hidaka K."/>
        </authorList>
    </citation>
    <scope>NUCLEOTIDE SEQUENCE [LARGE SCALE GENOMIC DNA]</scope>
    <source>
        <strain evidence="2 3">NBRC 110142</strain>
    </source>
</reference>
<comment type="caution">
    <text evidence="2">The sequence shown here is derived from an EMBL/GenBank/DDBJ whole genome shotgun (WGS) entry which is preliminary data.</text>
</comment>
<accession>A0ABP9WCC6</accession>
<proteinExistence type="predicted"/>
<keyword evidence="3" id="KW-1185">Reference proteome</keyword>